<comment type="subcellular location">
    <subcellularLocation>
        <location evidence="1">Cell envelope</location>
    </subcellularLocation>
</comment>
<feature type="domain" description="Thioredoxin" evidence="6">
    <location>
        <begin position="229"/>
        <end position="371"/>
    </location>
</feature>
<evidence type="ECO:0000256" key="2">
    <source>
        <dbReference type="ARBA" id="ARBA00022748"/>
    </source>
</evidence>
<evidence type="ECO:0000259" key="6">
    <source>
        <dbReference type="PROSITE" id="PS51352"/>
    </source>
</evidence>
<keyword evidence="4" id="KW-0676">Redox-active center</keyword>
<dbReference type="InterPro" id="IPR025380">
    <property type="entry name" value="DUF4369"/>
</dbReference>
<dbReference type="PROSITE" id="PS00194">
    <property type="entry name" value="THIOREDOXIN_1"/>
    <property type="match status" value="1"/>
</dbReference>
<accession>W2C5D4</accession>
<keyword evidence="5" id="KW-0175">Coiled coil</keyword>
<evidence type="ECO:0000256" key="1">
    <source>
        <dbReference type="ARBA" id="ARBA00004196"/>
    </source>
</evidence>
<dbReference type="CDD" id="cd02966">
    <property type="entry name" value="TlpA_like_family"/>
    <property type="match status" value="1"/>
</dbReference>
<dbReference type="SUPFAM" id="SSF52833">
    <property type="entry name" value="Thioredoxin-like"/>
    <property type="match status" value="1"/>
</dbReference>
<reference evidence="7 8" key="1">
    <citation type="submission" date="2013-11" db="EMBL/GenBank/DDBJ databases">
        <title>Single cell genomics of uncultured Tannerella BU063 (oral taxon 286).</title>
        <authorList>
            <person name="Beall C.J."/>
            <person name="Campbell A.G."/>
            <person name="Griffen A.L."/>
            <person name="Podar M."/>
            <person name="Leys E.J."/>
        </authorList>
    </citation>
    <scope>NUCLEOTIDE SEQUENCE [LARGE SCALE GENOMIC DNA]</scope>
    <source>
        <strain evidence="7">Cell 2</strain>
    </source>
</reference>
<dbReference type="EMBL" id="AYUF01000365">
    <property type="protein sequence ID" value="ETK02360.1"/>
    <property type="molecule type" value="Genomic_DNA"/>
</dbReference>
<dbReference type="PANTHER" id="PTHR42852">
    <property type="entry name" value="THIOL:DISULFIDE INTERCHANGE PROTEIN DSBE"/>
    <property type="match status" value="1"/>
</dbReference>
<comment type="caution">
    <text evidence="7">The sequence shown here is derived from an EMBL/GenBank/DDBJ whole genome shotgun (WGS) entry which is preliminary data.</text>
</comment>
<dbReference type="InterPro" id="IPR050553">
    <property type="entry name" value="Thioredoxin_ResA/DsbE_sf"/>
</dbReference>
<dbReference type="Pfam" id="PF00578">
    <property type="entry name" value="AhpC-TSA"/>
    <property type="match status" value="1"/>
</dbReference>
<protein>
    <submittedName>
        <fullName evidence="7">Thiol:disulfide interchange protein</fullName>
    </submittedName>
</protein>
<dbReference type="GO" id="GO:0017004">
    <property type="term" value="P:cytochrome complex assembly"/>
    <property type="evidence" value="ECO:0007669"/>
    <property type="project" value="UniProtKB-KW"/>
</dbReference>
<evidence type="ECO:0000256" key="4">
    <source>
        <dbReference type="ARBA" id="ARBA00023284"/>
    </source>
</evidence>
<evidence type="ECO:0000313" key="7">
    <source>
        <dbReference type="EMBL" id="ETK02360.1"/>
    </source>
</evidence>
<dbReference type="PATRIC" id="fig|1411148.3.peg.681"/>
<evidence type="ECO:0000256" key="3">
    <source>
        <dbReference type="ARBA" id="ARBA00023157"/>
    </source>
</evidence>
<dbReference type="InterPro" id="IPR036249">
    <property type="entry name" value="Thioredoxin-like_sf"/>
</dbReference>
<feature type="coiled-coil region" evidence="5">
    <location>
        <begin position="145"/>
        <end position="172"/>
    </location>
</feature>
<dbReference type="InterPro" id="IPR013766">
    <property type="entry name" value="Thioredoxin_domain"/>
</dbReference>
<dbReference type="GO" id="GO:0016209">
    <property type="term" value="F:antioxidant activity"/>
    <property type="evidence" value="ECO:0007669"/>
    <property type="project" value="InterPro"/>
</dbReference>
<evidence type="ECO:0000256" key="5">
    <source>
        <dbReference type="SAM" id="Coils"/>
    </source>
</evidence>
<proteinExistence type="predicted"/>
<evidence type="ECO:0000313" key="8">
    <source>
        <dbReference type="Proteomes" id="UP000018837"/>
    </source>
</evidence>
<dbReference type="GO" id="GO:0030313">
    <property type="term" value="C:cell envelope"/>
    <property type="evidence" value="ECO:0007669"/>
    <property type="project" value="UniProtKB-SubCell"/>
</dbReference>
<name>W2C5D4_9BACT</name>
<keyword evidence="3" id="KW-1015">Disulfide bond</keyword>
<dbReference type="Proteomes" id="UP000018837">
    <property type="component" value="Unassembled WGS sequence"/>
</dbReference>
<dbReference type="Gene3D" id="3.40.30.10">
    <property type="entry name" value="Glutaredoxin"/>
    <property type="match status" value="1"/>
</dbReference>
<dbReference type="PROSITE" id="PS51352">
    <property type="entry name" value="THIOREDOXIN_2"/>
    <property type="match status" value="1"/>
</dbReference>
<gene>
    <name evidence="7" type="ORF">N425_04830</name>
</gene>
<dbReference type="InterPro" id="IPR000866">
    <property type="entry name" value="AhpC/TSA"/>
</dbReference>
<dbReference type="Pfam" id="PF14289">
    <property type="entry name" value="DUF4369"/>
    <property type="match status" value="1"/>
</dbReference>
<dbReference type="PANTHER" id="PTHR42852:SF6">
    <property type="entry name" value="THIOL:DISULFIDE INTERCHANGE PROTEIN DSBE"/>
    <property type="match status" value="1"/>
</dbReference>
<dbReference type="AlphaFoldDB" id="W2C5D4"/>
<keyword evidence="2" id="KW-0201">Cytochrome c-type biogenesis</keyword>
<organism evidence="7 8">
    <name type="scientific">Tannerella sp. oral taxon BU063 isolate Cell 2</name>
    <dbReference type="NCBI Taxonomy" id="1411148"/>
    <lineage>
        <taxon>Bacteria</taxon>
        <taxon>Pseudomonadati</taxon>
        <taxon>Bacteroidota</taxon>
        <taxon>Bacteroidia</taxon>
        <taxon>Bacteroidales</taxon>
        <taxon>Tannerellaceae</taxon>
        <taxon>Tannerella</taxon>
    </lineage>
</organism>
<sequence length="371" mass="40928">MKRLLWFAAVAAVCVSCGGKKSGYVIDGKIAEGRTDLEGKYVYLIPYGSDGAATDSALIEKNTFKLQGEPTADGLYALYLKDEGDEMMSRVGEAPFSAVFVLQKGEMQAVLDSFSYVTGTPENNAFKDIRSVLVDAQKNYMNLVSNVKEGELEAVKAKAKQLEDEMMAKVKAYIEANPNKLTTAKLLTDFQFGLDEKTQEAALAKADSAFMKFPGIKEIAEHLQAMKKVAVGQKFTDFEMVDLKGDTHKLSDYVGKGNVTLVDFWASWCGPCMQEVPNLKKTYETYHKKGFEIVGISLDSEKGAWEAAVKDKQMNWIHLSDLRGWQSAGGALYGVRSIPNTFLVDKDGTIVGHNLFGEELNKKLDELLAEK</sequence>
<dbReference type="GO" id="GO:0016491">
    <property type="term" value="F:oxidoreductase activity"/>
    <property type="evidence" value="ECO:0007669"/>
    <property type="project" value="InterPro"/>
</dbReference>
<dbReference type="InterPro" id="IPR017937">
    <property type="entry name" value="Thioredoxin_CS"/>
</dbReference>